<dbReference type="Proteomes" id="UP001158576">
    <property type="component" value="Chromosome 1"/>
</dbReference>
<reference evidence="2 3" key="1">
    <citation type="submission" date="2021-04" db="EMBL/GenBank/DDBJ databases">
        <authorList>
            <person name="Bliznina A."/>
        </authorList>
    </citation>
    <scope>NUCLEOTIDE SEQUENCE [LARGE SCALE GENOMIC DNA]</scope>
</reference>
<dbReference type="PANTHER" id="PTHR35190:SF2">
    <property type="entry name" value="PROTEIN DCD1B"/>
    <property type="match status" value="1"/>
</dbReference>
<evidence type="ECO:0000256" key="1">
    <source>
        <dbReference type="SAM" id="SignalP"/>
    </source>
</evidence>
<dbReference type="Gene3D" id="3.60.60.10">
    <property type="entry name" value="Penicillin V Acylase, Chain A"/>
    <property type="match status" value="1"/>
</dbReference>
<dbReference type="InterPro" id="IPR047803">
    <property type="entry name" value="DCD1A/B-like"/>
</dbReference>
<proteinExistence type="predicted"/>
<name>A0ABN7SZZ2_OIKDI</name>
<protein>
    <submittedName>
        <fullName evidence="2">Oidioi.mRNA.OKI2018_I69.chr1.g3917.t1.cds</fullName>
    </submittedName>
</protein>
<sequence>MRKVKKSFLLSILVGTTIAGRILSDEAKHNLLHYWWATGPAEHCSTGPELQYIPNIKVPWDSAPKMETACQGHVKGERHTIETDVASIPVLHLWGSPFEMGFARGVLMGSEILVLLAKTEEYMMNWYKEECLDEFIWLPETFLHECAKQKLDRDFEELRDQTWDYISEDIKLELDGISDGVLMHTLHQPGLEKPELRAKILWMNLLTERSESHGSIIGIWGDKLGNEGNDLLIARTLDGDFENPLREFPQINVYHSRNKKSILSVSWAGKLGMSFGINEDGILISSTIVQLPDQSIFHPSGEAKQPEGTPFPMLIREALEISASYEEVFEFMKSKERTLDAFVGVADTKQGANHTITTLIYSDEVLEEFHENPTDPGVIENTVYLGVDWECPKYNDALFKPEVQTGLLQSIIYSSKDNKLHIAVARPAKNYSNIEAYNQIYHEIDVDSLVNYSLHCFEK</sequence>
<dbReference type="EMBL" id="OU015566">
    <property type="protein sequence ID" value="CAG5108705.1"/>
    <property type="molecule type" value="Genomic_DNA"/>
</dbReference>
<feature type="chain" id="PRO_5046333812" evidence="1">
    <location>
        <begin position="20"/>
        <end position="459"/>
    </location>
</feature>
<keyword evidence="3" id="KW-1185">Reference proteome</keyword>
<keyword evidence="1" id="KW-0732">Signal</keyword>
<organism evidence="2 3">
    <name type="scientific">Oikopleura dioica</name>
    <name type="common">Tunicate</name>
    <dbReference type="NCBI Taxonomy" id="34765"/>
    <lineage>
        <taxon>Eukaryota</taxon>
        <taxon>Metazoa</taxon>
        <taxon>Chordata</taxon>
        <taxon>Tunicata</taxon>
        <taxon>Appendicularia</taxon>
        <taxon>Copelata</taxon>
        <taxon>Oikopleuridae</taxon>
        <taxon>Oikopleura</taxon>
    </lineage>
</organism>
<gene>
    <name evidence="2" type="ORF">OKIOD_LOCUS12682</name>
</gene>
<dbReference type="PANTHER" id="PTHR35190">
    <property type="entry name" value="PROTEIN DCD1B"/>
    <property type="match status" value="1"/>
</dbReference>
<evidence type="ECO:0000313" key="3">
    <source>
        <dbReference type="Proteomes" id="UP001158576"/>
    </source>
</evidence>
<feature type="signal peptide" evidence="1">
    <location>
        <begin position="1"/>
        <end position="19"/>
    </location>
</feature>
<accession>A0ABN7SZZ2</accession>
<evidence type="ECO:0000313" key="2">
    <source>
        <dbReference type="EMBL" id="CAG5108705.1"/>
    </source>
</evidence>